<name>K0TP29_THAOC</name>
<proteinExistence type="predicted"/>
<keyword evidence="2" id="KW-1185">Reference proteome</keyword>
<dbReference type="EMBL" id="AGNL01000655">
    <property type="protein sequence ID" value="EJK77601.1"/>
    <property type="molecule type" value="Genomic_DNA"/>
</dbReference>
<comment type="caution">
    <text evidence="1">The sequence shown here is derived from an EMBL/GenBank/DDBJ whole genome shotgun (WGS) entry which is preliminary data.</text>
</comment>
<accession>K0TP29</accession>
<reference evidence="1 2" key="1">
    <citation type="journal article" date="2012" name="Genome Biol.">
        <title>Genome and low-iron response of an oceanic diatom adapted to chronic iron limitation.</title>
        <authorList>
            <person name="Lommer M."/>
            <person name="Specht M."/>
            <person name="Roy A.S."/>
            <person name="Kraemer L."/>
            <person name="Andreson R."/>
            <person name="Gutowska M.A."/>
            <person name="Wolf J."/>
            <person name="Bergner S.V."/>
            <person name="Schilhabel M.B."/>
            <person name="Klostermeier U.C."/>
            <person name="Beiko R.G."/>
            <person name="Rosenstiel P."/>
            <person name="Hippler M."/>
            <person name="Laroche J."/>
        </authorList>
    </citation>
    <scope>NUCLEOTIDE SEQUENCE [LARGE SCALE GENOMIC DNA]</scope>
    <source>
        <strain evidence="1 2">CCMP1005</strain>
    </source>
</reference>
<protein>
    <submittedName>
        <fullName evidence="1">Uncharacterized protein</fullName>
    </submittedName>
</protein>
<dbReference type="AlphaFoldDB" id="K0TP29"/>
<dbReference type="Proteomes" id="UP000266841">
    <property type="component" value="Unassembled WGS sequence"/>
</dbReference>
<sequence length="86" mass="9489">MTCCSRATVSWGGFVIVIIRKYVALIGHSISVGNYMKWRRGSSDLQKNNLLELAELTGQAGQGTNRLSSCADFIFLPEKNAEHEKA</sequence>
<evidence type="ECO:0000313" key="1">
    <source>
        <dbReference type="EMBL" id="EJK77601.1"/>
    </source>
</evidence>
<organism evidence="1 2">
    <name type="scientific">Thalassiosira oceanica</name>
    <name type="common">Marine diatom</name>
    <dbReference type="NCBI Taxonomy" id="159749"/>
    <lineage>
        <taxon>Eukaryota</taxon>
        <taxon>Sar</taxon>
        <taxon>Stramenopiles</taxon>
        <taxon>Ochrophyta</taxon>
        <taxon>Bacillariophyta</taxon>
        <taxon>Coscinodiscophyceae</taxon>
        <taxon>Thalassiosirophycidae</taxon>
        <taxon>Thalassiosirales</taxon>
        <taxon>Thalassiosiraceae</taxon>
        <taxon>Thalassiosira</taxon>
    </lineage>
</organism>
<gene>
    <name evidence="1" type="ORF">THAOC_00556</name>
</gene>
<evidence type="ECO:0000313" key="2">
    <source>
        <dbReference type="Proteomes" id="UP000266841"/>
    </source>
</evidence>